<protein>
    <submittedName>
        <fullName evidence="2 3">Uncharacterized protein</fullName>
    </submittedName>
</protein>
<evidence type="ECO:0000313" key="3">
    <source>
        <dbReference type="EnsemblMetazoa" id="ASIC020259-PA"/>
    </source>
</evidence>
<dbReference type="EMBL" id="KE525368">
    <property type="protein sequence ID" value="KFB52072.1"/>
    <property type="molecule type" value="Genomic_DNA"/>
</dbReference>
<evidence type="ECO:0000256" key="1">
    <source>
        <dbReference type="SAM" id="MobiDB-lite"/>
    </source>
</evidence>
<gene>
    <name evidence="2" type="ORF">ZHAS_00020259</name>
</gene>
<keyword evidence="4" id="KW-1185">Reference proteome</keyword>
<dbReference type="VEuPathDB" id="VectorBase:ASIC020259"/>
<dbReference type="Proteomes" id="UP000030765">
    <property type="component" value="Unassembled WGS sequence"/>
</dbReference>
<name>A0A084WPC8_ANOSI</name>
<reference evidence="2 4" key="1">
    <citation type="journal article" date="2014" name="BMC Genomics">
        <title>Genome sequence of Anopheles sinensis provides insight into genetics basis of mosquito competence for malaria parasites.</title>
        <authorList>
            <person name="Zhou D."/>
            <person name="Zhang D."/>
            <person name="Ding G."/>
            <person name="Shi L."/>
            <person name="Hou Q."/>
            <person name="Ye Y."/>
            <person name="Xu Y."/>
            <person name="Zhou H."/>
            <person name="Xiong C."/>
            <person name="Li S."/>
            <person name="Yu J."/>
            <person name="Hong S."/>
            <person name="Yu X."/>
            <person name="Zou P."/>
            <person name="Chen C."/>
            <person name="Chang X."/>
            <person name="Wang W."/>
            <person name="Lv Y."/>
            <person name="Sun Y."/>
            <person name="Ma L."/>
            <person name="Shen B."/>
            <person name="Zhu C."/>
        </authorList>
    </citation>
    <scope>NUCLEOTIDE SEQUENCE [LARGE SCALE GENOMIC DNA]</scope>
</reference>
<dbReference type="EnsemblMetazoa" id="ASIC020259-RA">
    <property type="protein sequence ID" value="ASIC020259-PA"/>
    <property type="gene ID" value="ASIC020259"/>
</dbReference>
<proteinExistence type="predicted"/>
<evidence type="ECO:0000313" key="4">
    <source>
        <dbReference type="Proteomes" id="UP000030765"/>
    </source>
</evidence>
<feature type="region of interest" description="Disordered" evidence="1">
    <location>
        <begin position="24"/>
        <end position="43"/>
    </location>
</feature>
<evidence type="ECO:0000313" key="2">
    <source>
        <dbReference type="EMBL" id="KFB52072.1"/>
    </source>
</evidence>
<reference evidence="3" key="2">
    <citation type="submission" date="2020-05" db="UniProtKB">
        <authorList>
            <consortium name="EnsemblMetazoa"/>
        </authorList>
    </citation>
    <scope>IDENTIFICATION</scope>
</reference>
<dbReference type="AlphaFoldDB" id="A0A084WPC8"/>
<dbReference type="EMBL" id="ATLV01025052">
    <property type="status" value="NOT_ANNOTATED_CDS"/>
    <property type="molecule type" value="Genomic_DNA"/>
</dbReference>
<sequence length="76" mass="8603">MHPERLLQSIECTWFVGCCERSRSGATHSQRYGRKKNGERCAGTSHMGHIRISEQDVVATLRVENLIDGESTDIKE</sequence>
<organism evidence="2">
    <name type="scientific">Anopheles sinensis</name>
    <name type="common">Mosquito</name>
    <dbReference type="NCBI Taxonomy" id="74873"/>
    <lineage>
        <taxon>Eukaryota</taxon>
        <taxon>Metazoa</taxon>
        <taxon>Ecdysozoa</taxon>
        <taxon>Arthropoda</taxon>
        <taxon>Hexapoda</taxon>
        <taxon>Insecta</taxon>
        <taxon>Pterygota</taxon>
        <taxon>Neoptera</taxon>
        <taxon>Endopterygota</taxon>
        <taxon>Diptera</taxon>
        <taxon>Nematocera</taxon>
        <taxon>Culicoidea</taxon>
        <taxon>Culicidae</taxon>
        <taxon>Anophelinae</taxon>
        <taxon>Anopheles</taxon>
    </lineage>
</organism>
<accession>A0A084WPC8</accession>